<comment type="caution">
    <text evidence="3">The sequence shown here is derived from an EMBL/GenBank/DDBJ whole genome shotgun (WGS) entry which is preliminary data.</text>
</comment>
<sequence>MRASRAWLPCLALVLLLPLTGCEGDAATDQESSPVTLRQRPAPAAGTDESLREAALDLVDARERALQDGDRDAFLSTVDADDLGFSATQARWFDNLALLPVTDVSFELGDEDVMSEVVRDGDLQLPIDFTMRLSGFDARPVTQVMVWTFVRRDGEVALANDHSAEVDAMTRWIPAPWDVAHIEVRRTEQILGIFDEDTVDHADYVMRDLAAAATVVREHLPQWTGSFVVYGGSDVTAMSRMTEMTVDETAGVAFPVLSRVGGRVAAYRFIVNPTVVGDVLSRSVVFRHELVHVALGSSDAWSPVWLVEGVAQYVALSPYPVDQRRLMAAQRLVGVAPRALEDSRAFYERNQGVNYALAALVCDYVASTRGEDAIWDLVRTFASGAGGAEEVVRRELGVSTSELSRQALAWARSA</sequence>
<dbReference type="AlphaFoldDB" id="A0A4Q2T2R3"/>
<dbReference type="RefSeq" id="WP_129426099.1">
    <property type="nucleotide sequence ID" value="NZ_SDWV01000005.1"/>
</dbReference>
<evidence type="ECO:0000313" key="4">
    <source>
        <dbReference type="Proteomes" id="UP000291101"/>
    </source>
</evidence>
<dbReference type="OrthoDB" id="5242307at2"/>
<evidence type="ECO:0008006" key="5">
    <source>
        <dbReference type="Google" id="ProtNLM"/>
    </source>
</evidence>
<dbReference type="Proteomes" id="UP000291101">
    <property type="component" value="Unassembled WGS sequence"/>
</dbReference>
<organism evidence="3 4">
    <name type="scientific">Nocardioides zhouii</name>
    <dbReference type="NCBI Taxonomy" id="1168729"/>
    <lineage>
        <taxon>Bacteria</taxon>
        <taxon>Bacillati</taxon>
        <taxon>Actinomycetota</taxon>
        <taxon>Actinomycetes</taxon>
        <taxon>Propionibacteriales</taxon>
        <taxon>Nocardioidaceae</taxon>
        <taxon>Nocardioides</taxon>
    </lineage>
</organism>
<dbReference type="EMBL" id="SDWV01000005">
    <property type="protein sequence ID" value="RYC12996.1"/>
    <property type="molecule type" value="Genomic_DNA"/>
</dbReference>
<feature type="signal peptide" evidence="2">
    <location>
        <begin position="1"/>
        <end position="26"/>
    </location>
</feature>
<keyword evidence="4" id="KW-1185">Reference proteome</keyword>
<protein>
    <recommendedName>
        <fullName evidence="5">Peptidase MA-like domain-containing protein</fullName>
    </recommendedName>
</protein>
<gene>
    <name evidence="3" type="ORF">EUA94_07155</name>
</gene>
<accession>A0A4Q2T2R3</accession>
<evidence type="ECO:0000256" key="2">
    <source>
        <dbReference type="SAM" id="SignalP"/>
    </source>
</evidence>
<name>A0A4Q2T2R3_9ACTN</name>
<evidence type="ECO:0000313" key="3">
    <source>
        <dbReference type="EMBL" id="RYC12996.1"/>
    </source>
</evidence>
<evidence type="ECO:0000256" key="1">
    <source>
        <dbReference type="SAM" id="MobiDB-lite"/>
    </source>
</evidence>
<feature type="region of interest" description="Disordered" evidence="1">
    <location>
        <begin position="27"/>
        <end position="49"/>
    </location>
</feature>
<reference evidence="3 4" key="1">
    <citation type="submission" date="2019-01" db="EMBL/GenBank/DDBJ databases">
        <title>Novel species of Nocardioides.</title>
        <authorList>
            <person name="Liu Q."/>
            <person name="X Y.-H."/>
        </authorList>
    </citation>
    <scope>NUCLEOTIDE SEQUENCE [LARGE SCALE GENOMIC DNA]</scope>
    <source>
        <strain evidence="3 4">HLT2-9</strain>
    </source>
</reference>
<proteinExistence type="predicted"/>
<feature type="chain" id="PRO_5020671386" description="Peptidase MA-like domain-containing protein" evidence="2">
    <location>
        <begin position="27"/>
        <end position="414"/>
    </location>
</feature>
<keyword evidence="2" id="KW-0732">Signal</keyword>